<feature type="transmembrane region" description="Helical" evidence="5">
    <location>
        <begin position="322"/>
        <end position="340"/>
    </location>
</feature>
<evidence type="ECO:0000313" key="6">
    <source>
        <dbReference type="EMBL" id="CAB4579796.1"/>
    </source>
</evidence>
<evidence type="ECO:0000256" key="4">
    <source>
        <dbReference type="ARBA" id="ARBA00023136"/>
    </source>
</evidence>
<evidence type="ECO:0000256" key="1">
    <source>
        <dbReference type="ARBA" id="ARBA00004141"/>
    </source>
</evidence>
<accession>A0A6J6EUH1</accession>
<gene>
    <name evidence="6" type="ORF">UFOPK1767_00228</name>
</gene>
<feature type="transmembrane region" description="Helical" evidence="5">
    <location>
        <begin position="274"/>
        <end position="293"/>
    </location>
</feature>
<feature type="transmembrane region" description="Helical" evidence="5">
    <location>
        <begin position="299"/>
        <end position="317"/>
    </location>
</feature>
<proteinExistence type="predicted"/>
<feature type="transmembrane region" description="Helical" evidence="5">
    <location>
        <begin position="110"/>
        <end position="126"/>
    </location>
</feature>
<comment type="subcellular location">
    <subcellularLocation>
        <location evidence="1">Membrane</location>
        <topology evidence="1">Multi-pass membrane protein</topology>
    </subcellularLocation>
</comment>
<dbReference type="PANTHER" id="PTHR13285">
    <property type="entry name" value="ACYLTRANSFERASE"/>
    <property type="match status" value="1"/>
</dbReference>
<dbReference type="InterPro" id="IPR004299">
    <property type="entry name" value="MBOAT_fam"/>
</dbReference>
<dbReference type="GO" id="GO:0016746">
    <property type="term" value="F:acyltransferase activity"/>
    <property type="evidence" value="ECO:0007669"/>
    <property type="project" value="TreeGrafter"/>
</dbReference>
<feature type="transmembrane region" description="Helical" evidence="5">
    <location>
        <begin position="375"/>
        <end position="392"/>
    </location>
</feature>
<dbReference type="EMBL" id="CAEZTZ010000016">
    <property type="protein sequence ID" value="CAB4579796.1"/>
    <property type="molecule type" value="Genomic_DNA"/>
</dbReference>
<protein>
    <submittedName>
        <fullName evidence="6">Unannotated protein</fullName>
    </submittedName>
</protein>
<feature type="transmembrane region" description="Helical" evidence="5">
    <location>
        <begin position="78"/>
        <end position="98"/>
    </location>
</feature>
<feature type="transmembrane region" description="Helical" evidence="5">
    <location>
        <begin position="21"/>
        <end position="38"/>
    </location>
</feature>
<evidence type="ECO:0000256" key="2">
    <source>
        <dbReference type="ARBA" id="ARBA00022692"/>
    </source>
</evidence>
<feature type="transmembrane region" description="Helical" evidence="5">
    <location>
        <begin position="44"/>
        <end position="66"/>
    </location>
</feature>
<sequence length="437" mass="47861">MLVSKSLVDRSVPRFGFATQFALVVLAGFAMAAVSAYSNRSTPVLWIDVVHVAMPALASILVIGLVRSGLLPPLAIRAFAYLIFFSVAALTATGFMSVMNGLAVSSPNPFLYGYSFYSASLAYLVLMEGRSASFTRTFDIANPLMLATGPLAISVASMRHWSLRSRLDYFFPFLITGVFFFIVLGLGLAPALAINEQLNLVSGLLFGIVFELFIYVNFAGLSLIVYAVAGIIGMRVPLNFKQPFSAANILDFWKGWHLSLSSLLKELFYKPVRALWGTYAAVMVTYLASASWHGMTINFAIWGFLHGAIFVASIALLKRKHAFLAFIIFPPTVVIARMIFGTPSFDSLVTIVNHIPTLAEAKIAAQTVIDWPTETLIALALSVAIVVIEFAFRKTRFLIGRNYKFLRLRITQVVLMAAIVMFASGRIGDVIAAYGQR</sequence>
<feature type="transmembrane region" description="Helical" evidence="5">
    <location>
        <begin position="212"/>
        <end position="232"/>
    </location>
</feature>
<evidence type="ECO:0000256" key="5">
    <source>
        <dbReference type="SAM" id="Phobius"/>
    </source>
</evidence>
<dbReference type="AlphaFoldDB" id="A0A6J6EUH1"/>
<dbReference type="GO" id="GO:0016020">
    <property type="term" value="C:membrane"/>
    <property type="evidence" value="ECO:0007669"/>
    <property type="project" value="UniProtKB-SubCell"/>
</dbReference>
<feature type="transmembrane region" description="Helical" evidence="5">
    <location>
        <begin position="413"/>
        <end position="434"/>
    </location>
</feature>
<keyword evidence="3 5" id="KW-1133">Transmembrane helix</keyword>
<dbReference type="PANTHER" id="PTHR13285:SF18">
    <property type="entry name" value="PROTEIN-CYSTEINE N-PALMITOYLTRANSFERASE RASP"/>
    <property type="match status" value="1"/>
</dbReference>
<name>A0A6J6EUH1_9ZZZZ</name>
<dbReference type="InterPro" id="IPR051085">
    <property type="entry name" value="MB_O-acyltransferase"/>
</dbReference>
<reference evidence="6" key="1">
    <citation type="submission" date="2020-05" db="EMBL/GenBank/DDBJ databases">
        <authorList>
            <person name="Chiriac C."/>
            <person name="Salcher M."/>
            <person name="Ghai R."/>
            <person name="Kavagutti S V."/>
        </authorList>
    </citation>
    <scope>NUCLEOTIDE SEQUENCE</scope>
</reference>
<dbReference type="Pfam" id="PF03062">
    <property type="entry name" value="MBOAT"/>
    <property type="match status" value="1"/>
</dbReference>
<organism evidence="6">
    <name type="scientific">freshwater metagenome</name>
    <dbReference type="NCBI Taxonomy" id="449393"/>
    <lineage>
        <taxon>unclassified sequences</taxon>
        <taxon>metagenomes</taxon>
        <taxon>ecological metagenomes</taxon>
    </lineage>
</organism>
<keyword evidence="4 5" id="KW-0472">Membrane</keyword>
<feature type="transmembrane region" description="Helical" evidence="5">
    <location>
        <begin position="169"/>
        <end position="192"/>
    </location>
</feature>
<keyword evidence="2 5" id="KW-0812">Transmembrane</keyword>
<evidence type="ECO:0000256" key="3">
    <source>
        <dbReference type="ARBA" id="ARBA00022989"/>
    </source>
</evidence>